<proteinExistence type="predicted"/>
<reference evidence="2 3" key="1">
    <citation type="submission" date="2016-01" db="EMBL/GenBank/DDBJ databases">
        <authorList>
            <person name="Varghese N."/>
        </authorList>
    </citation>
    <scope>NUCLEOTIDE SEQUENCE [LARGE SCALE GENOMIC DNA]</scope>
    <source>
        <strain evidence="2 3">HL-91</strain>
    </source>
</reference>
<feature type="region of interest" description="Disordered" evidence="1">
    <location>
        <begin position="65"/>
        <end position="85"/>
    </location>
</feature>
<protein>
    <submittedName>
        <fullName evidence="2">Uncharacterized protein</fullName>
    </submittedName>
</protein>
<feature type="compositionally biased region" description="Polar residues" evidence="1">
    <location>
        <begin position="4752"/>
        <end position="4762"/>
    </location>
</feature>
<organism evidence="2 3">
    <name type="scientific">Roseibaca calidilacus</name>
    <dbReference type="NCBI Taxonomy" id="1666912"/>
    <lineage>
        <taxon>Bacteria</taxon>
        <taxon>Pseudomonadati</taxon>
        <taxon>Pseudomonadota</taxon>
        <taxon>Alphaproteobacteria</taxon>
        <taxon>Rhodobacterales</taxon>
        <taxon>Paracoccaceae</taxon>
        <taxon>Roseinatronobacter</taxon>
    </lineage>
</organism>
<feature type="region of interest" description="Disordered" evidence="1">
    <location>
        <begin position="4722"/>
        <end position="4813"/>
    </location>
</feature>
<evidence type="ECO:0000313" key="2">
    <source>
        <dbReference type="EMBL" id="CUX80721.1"/>
    </source>
</evidence>
<evidence type="ECO:0000313" key="3">
    <source>
        <dbReference type="Proteomes" id="UP000182045"/>
    </source>
</evidence>
<sequence length="5171" mass="534868">MAKDIEFTAKIAADRSNPARKDEALKKLIEAWNSKNAQAAKRVGTFGFMAAALAACGGGSGGSVGNGDGSGDGDESDENSNSFGVTPVVSGATTVSGAFAFFDRDDAEITSVTADPEDVAGKLLEYVEESAPVDVTGLTTIDLAGGVTLVVTIEDLAQIQVAGTGNVWALVGTASSTTTDHGSFALDIDITGNLIFDMDGDERAGVEQKVAITGTIDLNFGDIIVSDGTVDLTGATLARIGKTVEINSTLIITYDQFVKALEAETSFAGVGDLVVSMGPTDGDLLEGYLAVSHLLGQVQLQDPATGPKSFILQESGATQSIEVSPQDIELTVSRFVDQAIALFEQRIQGFASSGEYTSLALILDDTDAPGNTSNEPTQNSIAGLKAAISSLNAGGNPELDALENEVGSPASVDGQGNAVAASGLYALIETSIDSAIEALEVSLSGYTRDATSGDLIIASDDFATIKDLSEAVNKLQDLAGLDELGSGANAVDFVTRLTALETTTSQAVETYVSGAISSFEAQIQGFASSGEYTSLALILDDTDAPGNTSNEPTQNSIAGLKAAISSLNAGGNPELDALENEVGSPASVDGQGNAVAASGLYALIETSIDSAIEALEDSLSGYARDGSTGNLIIGNDDFATIKDLSEAVNKLQDLAGLDELAVSGANATNFVTRLTALETTTSQAVETYVSGAITTLKEQIQGFASSTDYTSLAAILDDSASTQDGEPSLNSIAGLKAAIASINAGGNPDLDALEDEVGLKAEDNNGTATGLYALIETSIDSAVEALEDSLSGYARDGSTGNLIIGNDDFASIKDLSDAVSKLQALAGLDELAGSGADATDFVTRLTALETTTSQAVETYVSGAISSFEAQIQGFASSGEYTSLALILDDTDAPGNTSNEPTQNSIAGLKAAISSLNAGGNPELDALENEVGSPASVDGQGNAVAASGLYALIETSIDSAIEALEVSLSGYTRDATSGDLIIASDDFATIKDLSEAVNKLQDLAGLDELGSGANAVDFVTRLTALETTTSQAVETYVSGAITTLKEQIQGFASSTDYTSLAAILDDSASTQDGEPSLNSIAGLKAAIASINAGGNPDLDALEDEVGLKAEDNNGTATGLYALIETSIDSAVEALEDSLSGYARDGSTGNLIIGNDDFASIKDLSDAVSKLQALAGLDELAGSGADATDFVTRLTALETTTSQAVKTYVSGAISSFEAQIQGFASSGEYTSLALILDDTDAPGNTSNEPTQNSIAGLKAAISSLNAGGNPELDALENEVGSPASVDGQGNAVAASGLYALIEDLQAQINAVVAPDEIQGNELDNHIQMFAFAGQEQTIRVDGDEGNDTIDSADVDTHIIGGLGSDTINLTWKDGSSDTVIYQSIYEGQSIPVVSVTFSDDEQDYREGTVLSLTINGTAYSYTVTAYPGDSVQDALQGLVDELTAQSAPIEGGSVDPASGTIRLVGTGTLNVEAGDGTNPAIVNPGLAKQVSITFPNSSDWPTATNGTNTTEFVREMSVQINGDTPLVAQVQYDSDGSVDVAASLDALKDVIETTYGAGGTVTDGLLSLVQVSGSSITLVGADVGGETNANFTVDAATLDQNGTQQETTVSFSADDADYYAGGTLSVVVAGETIEADMVAGDAVASVTNLQMAVQAAQLPISATSSIGVDTAALGGTLSETTAFDGSSTKLKILVDGELWEPNQSTLTGPITFDFTHVTNISWNGSAWISDSGSPLIDKTVTGTVRAINSQSFDELRFNGTVGYGEYFKDFPLQNDMVDLDNVSDTSNVSGIYPNSFNHFQGVWTDGSVTGMIIRSDSSGSYKLVTDGATGITPGADITANWTGENYSDPSVVPNIGTDGDGDPQLENGVTLASLIDSFNTKFDGKATMSFDTGLQTLIIEADEAGSSISIEVDQFDFQVGGNSVLDVANATVTLGEDAQLPIVESVKVVTSDEKETVVSVVQSTDTVSFDLTGVDATEEFFVKFVPFQEFKISGSAYQSNGDGTLDTTSQPGLFSWSLTETFVNGLATSIRPELVRVDGTDYFKFASVGDFVAALNEFTDPTSWSLGHGRPELSFTASYNADSQAIEVVATGDSIAYSGDALTGLGQNRLDYMFTVTSPDLIITANTEEPDPLNVTASMDYAGTKQEATFSLDTATQYSEYSFDIHVNGVGTADTPTRAADVYFEGGKVYLKIADLVSGSDTLVSVDMSESISTVFYYSKTTGAVLATDTFSNSPFSVSFVGGGNVSVFTSGKNVVQILAELESDPRIKSAEIVADGADAGKIRIEAAPGIEISTTNLVGNPTFSFTGGGQIAFDRSTASVDASVATSRALVEEINAEAASGGSLHGLIESASYDSASGEITLTAAQAGKETFAISDVTLDYQGVQQKATFKLEADADNVYDANTDGDTITRGAEIFYEGGKAHLTITDLESDADTLVSVDMVASPTLSVEVGTTGLTSSHVFTDSPTQLETTGNFFAFILLKSNGMVYSDGSTSNEVGSLFVTQANETVDQFLSRITQDPYIDSASFNETDGKIKIQLSSQAYDEGVAKIFVEAEDSANNNFFAYYYPTATPQTDFAAMTRQALVDEINAQASSGSLDGLIESATFDSATGEITLTAKEAGEETFAISDVTLDYEGIKQISTISLLDSPTHSMTYADGASYDLSPTSRGAEAYYDGGKVYLAIEKADDGTVVNIEAPMVVEGLTLLFKAGRTPSPLEDASAGIGFNSTSAFVISLTIDGISYDETDFVKYLTDNAKVLVDFDTVSDLQDLPTNSATTQDLADWIESLAEVVSTEVTTNDQMKVVFAPDVELVDWFVTSAAYTNGTLVLEGPDALGSYFFTEDGKKMNEPDVIPPADPREPTAQALVDAIEAEMASGGLEGVIGSVSRDGMTITLESAVAAPEVFKVSNVTLDYQGREQIATAEFSTDNNDYYTGGEVSLTIDPTPSDSNDTGSDLSVTLTMSAGDADATLNALVDEINSKIANETAWSDVLQLASLDTSTGVLTLTSADKVEEQFLISAATITEQSTAQQASAMFSALNDHYYDGGKIGLTINGEPVEVAMVARDAVATLNALKAAVEQKIAATTALSDKLEGTVELDFPADIGTDGVSASLIFTAKAAEDGFGEIDITEVFTGVEAQAQISTLQLTDGAVPLAIAEVEDQPQLWVDIDGTKVYADAGNTEAESVRNLAQAVIDARDGVYDTIDVAAAGGDVPAQVRIALPDDVTAGTILANDGTNTLSTVLAEIVISDGTDDATVVLNWSDATGFGGDGRATVAELVDALNNGLSDPTLGTITYDAARNEIVVTSTASGSDASITVKDFALANFYQADGTIVEVAGEPVAISLADQALSEGASADPAVLNLTDTSSFTWSNSISAGLNYFIKIQVEDTYTGTTTVIEETFMFTGDVDYGTVNPDWPVQLDALLSPYGVRVATDSNGDYITSNFTLETEAEGQGVTLSVQSFTTAAMSDISLTAVNGASTTTGIQAGDDIGFDSIGDFQVAFSVTDNNNVVYEFFVKGDPSGANVQETITVYKNGSVETVDFSGITTPTALPSSEWDYTSAVEFVSDWVDATEQALGVENLVSISSPVGFGYQKFIRIEVEDAKSLSPKAPNISTSNDRFVEYKFSDSVASDRTAFYGLDSNDDVILGSVGGAHPFFNYLDYPTATGDRVPNLASAEIPLGDDVDLTNMVAAGSTVVVDVDFSANDGTASIFNFRLDYEVDRPVSFAELAQELNARLTEWENGTTGNANNTTDGGKSSGDLGTISFDAAAEKFVVATIEASDARDLQLHEFTIPQVISGNLLEITDGNSASLELGQFDELTATPADGDVLRIDIDPALSTVVEDVLELSDATVVFTLGLTFDKDGTSLGISAQFSLSSSGETVLRISDNNNNLFEATEDTEPTIVMAASSLEDVISMLNSWLGEYETLNNSAVGELGEILFEDGRLIVETAEGVKVSAGSSVTSGELLLVSAADTGGTSHVVKLKDDNTFVENSSSSSAISTFDVSADIGSYITTEGPQGLIFDGGVDGLAADTLLASDTITGTLTVTEGGTDTELAIAFTPALAEKPGQGGTVQDFVDYLNSDATLSQHVQAALVDGDVVISAISTTASLGGDLTLGLKGTDFAETIIANAAASDQGTAEVAFEAATPAELAIAFSNAHIPTFEGYSITLGLDIGDANGLQPITATAQSGFSGDIDAVVTALNATGSPFEGRVSFAWDGTDGALVATSVATGAQVQIDFDNAVLVEDASSFNFRVGQAVEDPVFGVDEVAFEAATGASITLSEFQGVDPDASLAEGQYDFSIVVDGTPITGSYTAPDPTTSPGTVTDYIAAINNALGSDASAALTDAGLEIVTSADGSSASLEVSASDLSISVIQAPVQAIASVVGSVEFNADSGDNELTLTGANDGPDEMNLGGYTYETEDAAAGSAQQVEVAFTNTLDSASSVPAGTVISLTIDGVETQLKLWSDAAFTDDTSGYSGTYFDLSSVSGDRSEAIVAALADAIEASHNLGDATSGTDTDLMSVAVAGNRIELESARNGSGTLGTVDDGRLGLTVTAPTGAGGADQAIAVGFVETLNAGEIVYVSESTHSSTDVTIQTDQVGRDEGVLTFTDNVDGTSGEGTGVTDVDDYDFTVDGSDYDGAIDDLDGRIDINDTLTEGKETKTVGVTRDNPDDEPDYAGDSPLTGGFGIKQDYENPDDSVTDLQYSSTGGDANFYGDDALIGEDDQGDPTGLGVKQTYTNPTDGYDALDASPQDNTVGNTNTGDKDLYGDDAQIGEIDGNGDFNGEGVTQTYTNPEDGYDAESGSPRENDADTNEGDADLFGGAAGVITDDGTYTDNLEGSTTMPERFVYALPSGILGSSEVTAGTVSVSNGTETETITFGTQTDLTELVDGVVSASFVDTVEITQDGEIIITTTGASGDYLELALDLTFSDNTTVTDTARAYGETAISLSDDDADGGVSGESATELADDADNGDDFEITDDKDPFAPFSDDATVTSVAGGNAEPDVVNNFQIANDFIAAEGELALSTWGNDGTLELLEAGDTQIAFDLSETEFGLVGSGESTLNASEIKSAADVAGLLAAVFEFNAASGGTTDSGVINSTLFAVTASDDDSVTAIWAHQQASSDDATVDELELNLLAVVNTRDGEFTAENFAIWDATSEQFEILQPSQPV</sequence>
<gene>
    <name evidence="2" type="ORF">Ga0058931_1295</name>
</gene>
<dbReference type="Proteomes" id="UP000182045">
    <property type="component" value="Unassembled WGS sequence"/>
</dbReference>
<feature type="region of interest" description="Disordered" evidence="1">
    <location>
        <begin position="4951"/>
        <end position="4973"/>
    </location>
</feature>
<comment type="caution">
    <text evidence="2">The sequence shown here is derived from an EMBL/GenBank/DDBJ whole genome shotgun (WGS) entry which is preliminary data.</text>
</comment>
<accession>A0ABM9VS53</accession>
<name>A0ABM9VS53_9RHOB</name>
<keyword evidence="3" id="KW-1185">Reference proteome</keyword>
<evidence type="ECO:0000256" key="1">
    <source>
        <dbReference type="SAM" id="MobiDB-lite"/>
    </source>
</evidence>
<dbReference type="RefSeq" id="WP_072245610.1">
    <property type="nucleotide sequence ID" value="NZ_FBYC01000004.1"/>
</dbReference>
<dbReference type="EMBL" id="FBYC01000004">
    <property type="protein sequence ID" value="CUX80721.1"/>
    <property type="molecule type" value="Genomic_DNA"/>
</dbReference>